<comment type="similarity">
    <text evidence="1">Belongs to the HipA Ser/Thr kinase family.</text>
</comment>
<keyword evidence="2" id="KW-0808">Transferase</keyword>
<evidence type="ECO:0000256" key="2">
    <source>
        <dbReference type="ARBA" id="ARBA00022679"/>
    </source>
</evidence>
<dbReference type="InterPro" id="IPR012893">
    <property type="entry name" value="HipA-like_C"/>
</dbReference>
<dbReference type="EMBL" id="QBUD01000011">
    <property type="protein sequence ID" value="PUB12028.1"/>
    <property type="molecule type" value="Genomic_DNA"/>
</dbReference>
<dbReference type="PANTHER" id="PTHR37419:SF8">
    <property type="entry name" value="TOXIN YJJJ"/>
    <property type="match status" value="1"/>
</dbReference>
<dbReference type="Proteomes" id="UP000244523">
    <property type="component" value="Unassembled WGS sequence"/>
</dbReference>
<sequence>MTSKPGASECFVYIMLPGTNSFVTAGRFVLEPDRTGVPVGRFVYGKSYLDNPDAVPIDPIELKLTGTTYQTTALKGVFGALRDAGPDYWGRRVIEKHAGLPQLGEIDYLLYAPDDRAGALGFGLGAKPPAPQRKFNKTVGLEKLIGLADAIIDGEDVPDGPEAGQVEDLMLIGTSMGGARPKAVVEDDEGLWIAKFNRPDDKWNYARVEHAMLELARACGLQTAQSRIVSVGDRDVLLVKRFDRERTDQGYLRARMMSGLTILRTEDTHQHRDRWSYVLLAEELRRLSAQPKDDARELFTRMVFNALISNTDDHPRNHAAIAREKDWRLSPAYDLTPSMPISEERRDLAMTCGDYGRYANAENMLSQAARFHLTPDEATVIIDGMEEQIKATWYETARREGVPEAHCEAISTAFAYPGFRLKPQES</sequence>
<dbReference type="Gene3D" id="1.10.1070.20">
    <property type="match status" value="1"/>
</dbReference>
<reference evidence="6 7" key="1">
    <citation type="submission" date="2018-04" db="EMBL/GenBank/DDBJ databases">
        <title>Genomic Encyclopedia of Archaeal and Bacterial Type Strains, Phase II (KMG-II): from individual species to whole genera.</title>
        <authorList>
            <person name="Goeker M."/>
        </authorList>
    </citation>
    <scope>NUCLEOTIDE SEQUENCE [LARGE SCALE GENOMIC DNA]</scope>
    <source>
        <strain evidence="6 7">DSM 29955</strain>
    </source>
</reference>
<dbReference type="InterPro" id="IPR052028">
    <property type="entry name" value="HipA_Ser/Thr_kinase"/>
</dbReference>
<keyword evidence="7" id="KW-1185">Reference proteome</keyword>
<gene>
    <name evidence="6" type="ORF">C8N45_1115</name>
</gene>
<accession>A0A2T6KAZ2</accession>
<dbReference type="PANTHER" id="PTHR37419">
    <property type="entry name" value="SERINE/THREONINE-PROTEIN KINASE TOXIN HIPA"/>
    <property type="match status" value="1"/>
</dbReference>
<evidence type="ECO:0000256" key="3">
    <source>
        <dbReference type="ARBA" id="ARBA00022777"/>
    </source>
</evidence>
<dbReference type="AlphaFoldDB" id="A0A2T6KAZ2"/>
<dbReference type="InterPro" id="IPR017508">
    <property type="entry name" value="HipA_N1"/>
</dbReference>
<dbReference type="OrthoDB" id="9805913at2"/>
<evidence type="ECO:0000259" key="4">
    <source>
        <dbReference type="Pfam" id="PF07804"/>
    </source>
</evidence>
<dbReference type="GO" id="GO:0005829">
    <property type="term" value="C:cytosol"/>
    <property type="evidence" value="ECO:0007669"/>
    <property type="project" value="TreeGrafter"/>
</dbReference>
<dbReference type="Pfam" id="PF07804">
    <property type="entry name" value="HipA_C"/>
    <property type="match status" value="1"/>
</dbReference>
<dbReference type="RefSeq" id="WP_108387410.1">
    <property type="nucleotide sequence ID" value="NZ_QBUD01000011.1"/>
</dbReference>
<dbReference type="GO" id="GO:0004674">
    <property type="term" value="F:protein serine/threonine kinase activity"/>
    <property type="evidence" value="ECO:0007669"/>
    <property type="project" value="TreeGrafter"/>
</dbReference>
<evidence type="ECO:0000313" key="7">
    <source>
        <dbReference type="Proteomes" id="UP000244523"/>
    </source>
</evidence>
<keyword evidence="3 6" id="KW-0418">Kinase</keyword>
<feature type="domain" description="HipA N-terminal subdomain 1" evidence="5">
    <location>
        <begin position="36"/>
        <end position="121"/>
    </location>
</feature>
<feature type="domain" description="HipA-like C-terminal" evidence="4">
    <location>
        <begin position="174"/>
        <end position="393"/>
    </location>
</feature>
<proteinExistence type="inferred from homology"/>
<evidence type="ECO:0000256" key="1">
    <source>
        <dbReference type="ARBA" id="ARBA00010164"/>
    </source>
</evidence>
<comment type="caution">
    <text evidence="6">The sequence shown here is derived from an EMBL/GenBank/DDBJ whole genome shotgun (WGS) entry which is preliminary data.</text>
</comment>
<name>A0A2T6KAZ2_9RHOB</name>
<protein>
    <submittedName>
        <fullName evidence="6">Serine/threonine-protein kinase HipA</fullName>
    </submittedName>
</protein>
<organism evidence="6 7">
    <name type="scientific">Yoonia sediminilitoris</name>
    <dbReference type="NCBI Taxonomy" id="1286148"/>
    <lineage>
        <taxon>Bacteria</taxon>
        <taxon>Pseudomonadati</taxon>
        <taxon>Pseudomonadota</taxon>
        <taxon>Alphaproteobacteria</taxon>
        <taxon>Rhodobacterales</taxon>
        <taxon>Paracoccaceae</taxon>
        <taxon>Yoonia</taxon>
    </lineage>
</organism>
<evidence type="ECO:0000259" key="5">
    <source>
        <dbReference type="Pfam" id="PF13657"/>
    </source>
</evidence>
<dbReference type="Pfam" id="PF13657">
    <property type="entry name" value="Couple_hipA"/>
    <property type="match status" value="1"/>
</dbReference>
<evidence type="ECO:0000313" key="6">
    <source>
        <dbReference type="EMBL" id="PUB12028.1"/>
    </source>
</evidence>